<dbReference type="InterPro" id="IPR027417">
    <property type="entry name" value="P-loop_NTPase"/>
</dbReference>
<feature type="region of interest" description="Disordered" evidence="1">
    <location>
        <begin position="130"/>
        <end position="151"/>
    </location>
</feature>
<feature type="region of interest" description="Disordered" evidence="1">
    <location>
        <begin position="90"/>
        <end position="113"/>
    </location>
</feature>
<sequence length="355" mass="38624">GRDSPLVDVEALSSDEDSDRSGEDGGPGGGACSNAKPTDENHSHMVSLAKQIIQAMPRRIKLSPSPDDLLLGASAATANLNAVGAAAASATAGVGDHQSVASRRDRSSSHSSSSLLSACALTGGGGFGGASSSAGTSGARESSAGTFEDSGVSGFNTPSSAYPFHHYRGGLDTPCSSLSPESASPYNFTMDSPAPTTEQIAEHFNAPSTFMERDFSNLTLSDLEQKRLYEAAKTIQNCYPRHLKRQREQRLSPLPPRKPGTKEIEAAVIIQSYYRRWKQYDYYKQMCQAALKIQCQYRSYVQQQRFKRCRVSQSNSGVMMQQRQHRNHYQPYETPAQYQQQQHSQQQHPPSHGGK</sequence>
<feature type="compositionally biased region" description="Low complexity" evidence="1">
    <location>
        <begin position="130"/>
        <end position="146"/>
    </location>
</feature>
<organism evidence="2 3">
    <name type="scientific">Macrostomum lignano</name>
    <dbReference type="NCBI Taxonomy" id="282301"/>
    <lineage>
        <taxon>Eukaryota</taxon>
        <taxon>Metazoa</taxon>
        <taxon>Spiralia</taxon>
        <taxon>Lophotrochozoa</taxon>
        <taxon>Platyhelminthes</taxon>
        <taxon>Rhabditophora</taxon>
        <taxon>Macrostomorpha</taxon>
        <taxon>Macrostomida</taxon>
        <taxon>Macrostomidae</taxon>
        <taxon>Macrostomum</taxon>
    </lineage>
</organism>
<dbReference type="AlphaFoldDB" id="A0A1I8IX16"/>
<evidence type="ECO:0000313" key="2">
    <source>
        <dbReference type="Proteomes" id="UP000095280"/>
    </source>
</evidence>
<dbReference type="GO" id="GO:0005634">
    <property type="term" value="C:nucleus"/>
    <property type="evidence" value="ECO:0007669"/>
    <property type="project" value="TreeGrafter"/>
</dbReference>
<accession>A0A1I8IX16</accession>
<reference evidence="3" key="1">
    <citation type="submission" date="2016-11" db="UniProtKB">
        <authorList>
            <consortium name="WormBaseParasite"/>
        </authorList>
    </citation>
    <scope>IDENTIFICATION</scope>
</reference>
<dbReference type="Gene3D" id="1.20.5.190">
    <property type="match status" value="1"/>
</dbReference>
<dbReference type="SUPFAM" id="SSF52540">
    <property type="entry name" value="P-loop containing nucleoside triphosphate hydrolases"/>
    <property type="match status" value="1"/>
</dbReference>
<protein>
    <submittedName>
        <fullName evidence="3">Calmodulin-binding transcription activator 1</fullName>
    </submittedName>
</protein>
<dbReference type="PANTHER" id="PTHR23335:SF1">
    <property type="entry name" value="CALMODULIN-BINDING TRANSCRIPTION ACTIVATOR, ISOFORM F"/>
    <property type="match status" value="1"/>
</dbReference>
<feature type="compositionally biased region" description="Low complexity" evidence="1">
    <location>
        <begin position="90"/>
        <end position="101"/>
    </location>
</feature>
<dbReference type="SMART" id="SM00015">
    <property type="entry name" value="IQ"/>
    <property type="match status" value="2"/>
</dbReference>
<evidence type="ECO:0000313" key="3">
    <source>
        <dbReference type="WBParaSite" id="maker-uti_cns_0019226-snap-gene-0.2-mRNA-1"/>
    </source>
</evidence>
<dbReference type="GO" id="GO:0003690">
    <property type="term" value="F:double-stranded DNA binding"/>
    <property type="evidence" value="ECO:0007669"/>
    <property type="project" value="TreeGrafter"/>
</dbReference>
<dbReference type="Pfam" id="PF00612">
    <property type="entry name" value="IQ"/>
    <property type="match status" value="2"/>
</dbReference>
<dbReference type="GO" id="GO:0003712">
    <property type="term" value="F:transcription coregulator activity"/>
    <property type="evidence" value="ECO:0007669"/>
    <property type="project" value="TreeGrafter"/>
</dbReference>
<dbReference type="Proteomes" id="UP000095280">
    <property type="component" value="Unplaced"/>
</dbReference>
<dbReference type="PROSITE" id="PS50096">
    <property type="entry name" value="IQ"/>
    <property type="match status" value="1"/>
</dbReference>
<feature type="region of interest" description="Disordered" evidence="1">
    <location>
        <begin position="1"/>
        <end position="44"/>
    </location>
</feature>
<dbReference type="PANTHER" id="PTHR23335">
    <property type="entry name" value="CALMODULIN-BINDING TRANSCRIPTION ACTIVATOR CAMTA"/>
    <property type="match status" value="1"/>
</dbReference>
<feature type="region of interest" description="Disordered" evidence="1">
    <location>
        <begin position="241"/>
        <end position="260"/>
    </location>
</feature>
<proteinExistence type="predicted"/>
<dbReference type="InterPro" id="IPR000048">
    <property type="entry name" value="IQ_motif_EF-hand-BS"/>
</dbReference>
<evidence type="ECO:0000256" key="1">
    <source>
        <dbReference type="SAM" id="MobiDB-lite"/>
    </source>
</evidence>
<feature type="region of interest" description="Disordered" evidence="1">
    <location>
        <begin position="333"/>
        <end position="355"/>
    </location>
</feature>
<dbReference type="GO" id="GO:0006357">
    <property type="term" value="P:regulation of transcription by RNA polymerase II"/>
    <property type="evidence" value="ECO:0007669"/>
    <property type="project" value="TreeGrafter"/>
</dbReference>
<keyword evidence="2" id="KW-1185">Reference proteome</keyword>
<name>A0A1I8IX16_9PLAT</name>
<dbReference type="WBParaSite" id="maker-uti_cns_0019226-snap-gene-0.2-mRNA-1">
    <property type="protein sequence ID" value="maker-uti_cns_0019226-snap-gene-0.2-mRNA-1"/>
    <property type="gene ID" value="maker-uti_cns_0019226-snap-gene-0.2"/>
</dbReference>
<feature type="compositionally biased region" description="Low complexity" evidence="1">
    <location>
        <begin position="339"/>
        <end position="355"/>
    </location>
</feature>